<proteinExistence type="predicted"/>
<dbReference type="eggNOG" id="COG3769">
    <property type="taxonomic scope" value="Bacteria"/>
</dbReference>
<dbReference type="Gene3D" id="3.30.980.20">
    <property type="entry name" value="Putative mannosyl-3-phosphoglycerate phosphatase, domain 2"/>
    <property type="match status" value="1"/>
</dbReference>
<dbReference type="InterPro" id="IPR006379">
    <property type="entry name" value="HAD-SF_hydro_IIB"/>
</dbReference>
<dbReference type="PANTHER" id="PTHR10000">
    <property type="entry name" value="PHOSPHOSERINE PHOSPHATASE"/>
    <property type="match status" value="1"/>
</dbReference>
<keyword evidence="6" id="KW-1185">Reference proteome</keyword>
<gene>
    <name evidence="5" type="ordered locus">Metme_2724</name>
</gene>
<protein>
    <submittedName>
        <fullName evidence="5">Mannosyl-3-phosphoglycerate phosphatase family</fullName>
    </submittedName>
</protein>
<dbReference type="STRING" id="857087.Metme_2724"/>
<dbReference type="SFLD" id="SFLDG01142">
    <property type="entry name" value="C2.B.2:_Mannosyl-3-phosphoglyc"/>
    <property type="match status" value="1"/>
</dbReference>
<keyword evidence="3" id="KW-0460">Magnesium</keyword>
<dbReference type="EMBL" id="CP002738">
    <property type="protein sequence ID" value="AEG01108.1"/>
    <property type="molecule type" value="Genomic_DNA"/>
</dbReference>
<dbReference type="GO" id="GO:0005829">
    <property type="term" value="C:cytosol"/>
    <property type="evidence" value="ECO:0007669"/>
    <property type="project" value="TreeGrafter"/>
</dbReference>
<sequence length="280" mass="30556">MMSGLHPTRKLLISTDLDGCLLDHHDYGFAPAAALLQKLEDLGIPVIPNSSKTLAELLHFRETLNNSHPFIIENGAAVYIPTGYFADKPEDCENIGDFWIKTFSQPRRHWLKLISQSRIGKEKFQTFADAALADIVKLTGLQPDAAARASQRQYGEPVAWLGTTAEKAEFIQELRQLGAHILEGGRFLHVSGECDKGTAMKWLVAQYLQACGAPITTIAAGDSQNDIAMLESADIAVRVPSPTHALPALEKARQVYTAARQGPSGWSESISAILANLNIK</sequence>
<dbReference type="KEGG" id="mmt:Metme_2724"/>
<dbReference type="NCBIfam" id="TIGR01484">
    <property type="entry name" value="HAD-SF-IIB"/>
    <property type="match status" value="1"/>
</dbReference>
<reference evidence="6" key="3">
    <citation type="submission" date="2011-05" db="EMBL/GenBank/DDBJ databases">
        <title>Complete sequence of Methylomonas methanica MC09.</title>
        <authorList>
            <consortium name="US DOE Joint Genome Institute"/>
            <person name="Lucas S."/>
            <person name="Han J."/>
            <person name="Lapidus A."/>
            <person name="Cheng J.-F."/>
            <person name="Goodwin L."/>
            <person name="Pitluck S."/>
            <person name="Peters L."/>
            <person name="Mikhailova N."/>
            <person name="Teshima H."/>
            <person name="Han C."/>
            <person name="Tapia R."/>
            <person name="Land M."/>
            <person name="Hauser L."/>
            <person name="Kyrpides N."/>
            <person name="Ivanova N."/>
            <person name="Pagani I."/>
            <person name="Stein L."/>
            <person name="Woyke T."/>
        </authorList>
    </citation>
    <scope>NUCLEOTIDE SEQUENCE [LARGE SCALE GENOMIC DNA]</scope>
    <source>
        <strain evidence="6">MC09</strain>
    </source>
</reference>
<dbReference type="AlphaFoldDB" id="F9ZZ82"/>
<dbReference type="Proteomes" id="UP000008888">
    <property type="component" value="Chromosome"/>
</dbReference>
<dbReference type="Pfam" id="PF08282">
    <property type="entry name" value="Hydrolase_3"/>
    <property type="match status" value="1"/>
</dbReference>
<keyword evidence="1" id="KW-0479">Metal-binding</keyword>
<dbReference type="RefSeq" id="WP_013819343.1">
    <property type="nucleotide sequence ID" value="NC_015572.1"/>
</dbReference>
<dbReference type="InterPro" id="IPR006381">
    <property type="entry name" value="HAD-SF-IIB-MPGP"/>
</dbReference>
<dbReference type="GO" id="GO:0000287">
    <property type="term" value="F:magnesium ion binding"/>
    <property type="evidence" value="ECO:0007669"/>
    <property type="project" value="UniProtKB-ARBA"/>
</dbReference>
<evidence type="ECO:0000313" key="5">
    <source>
        <dbReference type="EMBL" id="AEG01108.1"/>
    </source>
</evidence>
<dbReference type="GO" id="GO:0051479">
    <property type="term" value="P:mannosylglycerate biosynthetic process"/>
    <property type="evidence" value="ECO:0007669"/>
    <property type="project" value="InterPro"/>
</dbReference>
<dbReference type="NCBIfam" id="TIGR01486">
    <property type="entry name" value="HAD-SF-IIB-MPGP"/>
    <property type="match status" value="1"/>
</dbReference>
<reference evidence="5 6" key="1">
    <citation type="journal article" date="2011" name="J. Bacteriol.">
        <title>Complete Genome Sequence of the Aerobic Marine Methanotroph Methylomonas methanica MC09.</title>
        <authorList>
            <person name="Boden R."/>
            <person name="Cunliffe M."/>
            <person name="Scanlan J."/>
            <person name="Moussard H."/>
            <person name="Kits K.D."/>
            <person name="Klotz M.G."/>
            <person name="Jetten M.S."/>
            <person name="Vuilleumier S."/>
            <person name="Han J."/>
            <person name="Peters L."/>
            <person name="Mikhailova N."/>
            <person name="Teshima H."/>
            <person name="Tapia R."/>
            <person name="Kyrpides N."/>
            <person name="Ivanova N."/>
            <person name="Pagani I."/>
            <person name="Cheng J.F."/>
            <person name="Goodwin L."/>
            <person name="Han C."/>
            <person name="Hauser L."/>
            <person name="Land M.L."/>
            <person name="Lapidus A."/>
            <person name="Lucas S."/>
            <person name="Pitluck S."/>
            <person name="Woyke T."/>
            <person name="Stein L."/>
            <person name="Murrell J.C."/>
        </authorList>
    </citation>
    <scope>NUCLEOTIDE SEQUENCE [LARGE SCALE GENOMIC DNA]</scope>
    <source>
        <strain evidence="5 6">MC09</strain>
    </source>
</reference>
<evidence type="ECO:0000259" key="4">
    <source>
        <dbReference type="Pfam" id="PF05116"/>
    </source>
</evidence>
<evidence type="ECO:0000256" key="1">
    <source>
        <dbReference type="ARBA" id="ARBA00022723"/>
    </source>
</evidence>
<dbReference type="SFLD" id="SFLDS00003">
    <property type="entry name" value="Haloacid_Dehalogenase"/>
    <property type="match status" value="1"/>
</dbReference>
<dbReference type="SFLD" id="SFLDG01140">
    <property type="entry name" value="C2.B:_Phosphomannomutase_and_P"/>
    <property type="match status" value="1"/>
</dbReference>
<reference key="2">
    <citation type="submission" date="2011-05" db="EMBL/GenBank/DDBJ databases">
        <title>Complete genome sequence of the aerobic marine methanotroph Methylomonas methanica MC09.</title>
        <authorList>
            <person name="Boden R."/>
            <person name="Cunliffe M."/>
            <person name="Scanlan J."/>
            <person name="Moussard H."/>
            <person name="Kits K.D."/>
            <person name="Klotz M."/>
            <person name="Jetten M."/>
            <person name="Vuilleumier S."/>
            <person name="Han J."/>
            <person name="Peters L."/>
            <person name="Mikhailova N."/>
            <person name="Teshima H."/>
            <person name="Tapia R."/>
            <person name="Kyrpides N."/>
            <person name="Ivanova N."/>
            <person name="Pagani I."/>
            <person name="Cheng J.-F."/>
            <person name="Goodwin L."/>
            <person name="Han C."/>
            <person name="Hauser L."/>
            <person name="Land M."/>
            <person name="Lapidus A."/>
            <person name="Lucas S."/>
            <person name="Pitluck S."/>
            <person name="Woyke T."/>
            <person name="Stein L.Y."/>
            <person name="Murrell C."/>
        </authorList>
    </citation>
    <scope>NUCLEOTIDE SEQUENCE</scope>
    <source>
        <strain>MC09</strain>
    </source>
</reference>
<dbReference type="GO" id="GO:0050531">
    <property type="term" value="F:mannosyl-3-phosphoglycerate phosphatase activity"/>
    <property type="evidence" value="ECO:0007669"/>
    <property type="project" value="InterPro"/>
</dbReference>
<dbReference type="InterPro" id="IPR036412">
    <property type="entry name" value="HAD-like_sf"/>
</dbReference>
<organism evidence="5 6">
    <name type="scientific">Methylomonas methanica (strain DSM 25384 / MC09)</name>
    <dbReference type="NCBI Taxonomy" id="857087"/>
    <lineage>
        <taxon>Bacteria</taxon>
        <taxon>Pseudomonadati</taxon>
        <taxon>Pseudomonadota</taxon>
        <taxon>Gammaproteobacteria</taxon>
        <taxon>Methylococcales</taxon>
        <taxon>Methylococcaceae</taxon>
        <taxon>Methylomonas</taxon>
    </lineage>
</organism>
<accession>F9ZZ82</accession>
<dbReference type="InterPro" id="IPR006380">
    <property type="entry name" value="SPP-like_dom"/>
</dbReference>
<name>F9ZZ82_METMM</name>
<evidence type="ECO:0000256" key="2">
    <source>
        <dbReference type="ARBA" id="ARBA00022801"/>
    </source>
</evidence>
<dbReference type="SUPFAM" id="SSF56784">
    <property type="entry name" value="HAD-like"/>
    <property type="match status" value="1"/>
</dbReference>
<dbReference type="Pfam" id="PF05116">
    <property type="entry name" value="S6PP"/>
    <property type="match status" value="1"/>
</dbReference>
<dbReference type="Gene3D" id="3.40.50.1000">
    <property type="entry name" value="HAD superfamily/HAD-like"/>
    <property type="match status" value="1"/>
</dbReference>
<dbReference type="PANTHER" id="PTHR10000:SF8">
    <property type="entry name" value="HAD SUPERFAMILY HYDROLASE-LIKE, TYPE 3"/>
    <property type="match status" value="1"/>
</dbReference>
<keyword evidence="2" id="KW-0378">Hydrolase</keyword>
<feature type="domain" description="Sucrose phosphatase-like" evidence="4">
    <location>
        <begin position="181"/>
        <end position="269"/>
    </location>
</feature>
<evidence type="ECO:0000256" key="3">
    <source>
        <dbReference type="ARBA" id="ARBA00022842"/>
    </source>
</evidence>
<dbReference type="HOGENOM" id="CLU_063016_0_0_6"/>
<evidence type="ECO:0000313" key="6">
    <source>
        <dbReference type="Proteomes" id="UP000008888"/>
    </source>
</evidence>
<dbReference type="InterPro" id="IPR023214">
    <property type="entry name" value="HAD_sf"/>
</dbReference>